<organism evidence="2 3">
    <name type="scientific">Natronoflexus pectinivorans</name>
    <dbReference type="NCBI Taxonomy" id="682526"/>
    <lineage>
        <taxon>Bacteria</taxon>
        <taxon>Pseudomonadati</taxon>
        <taxon>Bacteroidota</taxon>
        <taxon>Bacteroidia</taxon>
        <taxon>Marinilabiliales</taxon>
        <taxon>Marinilabiliaceae</taxon>
        <taxon>Natronoflexus</taxon>
    </lineage>
</organism>
<comment type="caution">
    <text evidence="2">The sequence shown here is derived from an EMBL/GenBank/DDBJ whole genome shotgun (WGS) entry which is preliminary data.</text>
</comment>
<dbReference type="AlphaFoldDB" id="A0A4R2GKR7"/>
<gene>
    <name evidence="2" type="ORF">EV194_10368</name>
</gene>
<evidence type="ECO:0000313" key="3">
    <source>
        <dbReference type="Proteomes" id="UP000295221"/>
    </source>
</evidence>
<evidence type="ECO:0000256" key="1">
    <source>
        <dbReference type="SAM" id="Phobius"/>
    </source>
</evidence>
<dbReference type="RefSeq" id="WP_132432979.1">
    <property type="nucleotide sequence ID" value="NZ_SLWK01000003.1"/>
</dbReference>
<feature type="transmembrane region" description="Helical" evidence="1">
    <location>
        <begin position="50"/>
        <end position="69"/>
    </location>
</feature>
<keyword evidence="1" id="KW-1133">Transmembrane helix</keyword>
<evidence type="ECO:0008006" key="4">
    <source>
        <dbReference type="Google" id="ProtNLM"/>
    </source>
</evidence>
<sequence length="167" mass="19369">MSTIRFKEVQRFDQIWLWVVLILTGIPAHFALVYQVILNTPIGQAPVSDSLCIIFSAFHIIITIFLLIIKLDVEISSRFISYQFFPFHLKRKKYPLGQVHSAFIREYHPIKEMSALGLKLGQHSKAYNIKGYWGVQLEFRGGRQLLLGTQKPEEFDAVLKELHIPEE</sequence>
<dbReference type="EMBL" id="SLWK01000003">
    <property type="protein sequence ID" value="TCO09157.1"/>
    <property type="molecule type" value="Genomic_DNA"/>
</dbReference>
<reference evidence="2 3" key="1">
    <citation type="submission" date="2019-03" db="EMBL/GenBank/DDBJ databases">
        <title>Genomic Encyclopedia of Type Strains, Phase IV (KMG-IV): sequencing the most valuable type-strain genomes for metagenomic binning, comparative biology and taxonomic classification.</title>
        <authorList>
            <person name="Goeker M."/>
        </authorList>
    </citation>
    <scope>NUCLEOTIDE SEQUENCE [LARGE SCALE GENOMIC DNA]</scope>
    <source>
        <strain evidence="2 3">DSM 24179</strain>
    </source>
</reference>
<keyword evidence="1" id="KW-0812">Transmembrane</keyword>
<protein>
    <recommendedName>
        <fullName evidence="4">PH (Pleckstrin Homology) domain-containing protein</fullName>
    </recommendedName>
</protein>
<evidence type="ECO:0000313" key="2">
    <source>
        <dbReference type="EMBL" id="TCO09157.1"/>
    </source>
</evidence>
<proteinExistence type="predicted"/>
<name>A0A4R2GKR7_9BACT</name>
<keyword evidence="1" id="KW-0472">Membrane</keyword>
<accession>A0A4R2GKR7</accession>
<keyword evidence="3" id="KW-1185">Reference proteome</keyword>
<dbReference type="OrthoDB" id="582675at2"/>
<dbReference type="Proteomes" id="UP000295221">
    <property type="component" value="Unassembled WGS sequence"/>
</dbReference>
<feature type="transmembrane region" description="Helical" evidence="1">
    <location>
        <begin position="15"/>
        <end position="38"/>
    </location>
</feature>